<dbReference type="GO" id="GO:0005829">
    <property type="term" value="C:cytosol"/>
    <property type="evidence" value="ECO:0007669"/>
    <property type="project" value="TreeGrafter"/>
</dbReference>
<proteinExistence type="predicted"/>
<gene>
    <name evidence="2" type="ORF">PROAA_2850005</name>
</gene>
<evidence type="ECO:0000313" key="2">
    <source>
        <dbReference type="EMBL" id="SBT08620.1"/>
    </source>
</evidence>
<dbReference type="Proteomes" id="UP000199600">
    <property type="component" value="Unassembled WGS sequence"/>
</dbReference>
<dbReference type="EMBL" id="FLQY01000207">
    <property type="protein sequence ID" value="SBT08620.1"/>
    <property type="molecule type" value="Genomic_DNA"/>
</dbReference>
<dbReference type="GO" id="GO:0010181">
    <property type="term" value="F:FMN binding"/>
    <property type="evidence" value="ECO:0007669"/>
    <property type="project" value="TreeGrafter"/>
</dbReference>
<dbReference type="PANTHER" id="PTHR30543:SF21">
    <property type="entry name" value="NAD(P)H-DEPENDENT FMN REDUCTASE LOT6"/>
    <property type="match status" value="1"/>
</dbReference>
<protein>
    <recommendedName>
        <fullName evidence="1">NADPH-dependent FMN reductase-like domain-containing protein</fullName>
    </recommendedName>
</protein>
<dbReference type="GO" id="GO:0016491">
    <property type="term" value="F:oxidoreductase activity"/>
    <property type="evidence" value="ECO:0007669"/>
    <property type="project" value="InterPro"/>
</dbReference>
<name>A0A1A8XU81_9RHOO</name>
<feature type="domain" description="NADPH-dependent FMN reductase-like" evidence="1">
    <location>
        <begin position="3"/>
        <end position="120"/>
    </location>
</feature>
<dbReference type="InterPro" id="IPR029039">
    <property type="entry name" value="Flavoprotein-like_sf"/>
</dbReference>
<dbReference type="Gene3D" id="3.40.50.360">
    <property type="match status" value="1"/>
</dbReference>
<dbReference type="PANTHER" id="PTHR30543">
    <property type="entry name" value="CHROMATE REDUCTASE"/>
    <property type="match status" value="1"/>
</dbReference>
<dbReference type="SUPFAM" id="SSF52218">
    <property type="entry name" value="Flavoproteins"/>
    <property type="match status" value="1"/>
</dbReference>
<dbReference type="AlphaFoldDB" id="A0A1A8XU81"/>
<evidence type="ECO:0000313" key="3">
    <source>
        <dbReference type="Proteomes" id="UP000199600"/>
    </source>
</evidence>
<dbReference type="InterPro" id="IPR050712">
    <property type="entry name" value="NAD(P)H-dep_reductase"/>
</dbReference>
<evidence type="ECO:0000259" key="1">
    <source>
        <dbReference type="Pfam" id="PF03358"/>
    </source>
</evidence>
<reference evidence="2 3" key="1">
    <citation type="submission" date="2016-06" db="EMBL/GenBank/DDBJ databases">
        <authorList>
            <person name="Kjaerup R.B."/>
            <person name="Dalgaard T.S."/>
            <person name="Juul-Madsen H.R."/>
        </authorList>
    </citation>
    <scope>NUCLEOTIDE SEQUENCE [LARGE SCALE GENOMIC DNA]</scope>
    <source>
        <strain evidence="2">2</strain>
    </source>
</reference>
<dbReference type="InterPro" id="IPR005025">
    <property type="entry name" value="FMN_Rdtase-like_dom"/>
</dbReference>
<keyword evidence="3" id="KW-1185">Reference proteome</keyword>
<accession>A0A1A8XU81</accession>
<organism evidence="2 3">
    <name type="scientific">Candidatus Propionivibrio aalborgensis</name>
    <dbReference type="NCBI Taxonomy" id="1860101"/>
    <lineage>
        <taxon>Bacteria</taxon>
        <taxon>Pseudomonadati</taxon>
        <taxon>Pseudomonadota</taxon>
        <taxon>Betaproteobacteria</taxon>
        <taxon>Rhodocyclales</taxon>
        <taxon>Rhodocyclaceae</taxon>
        <taxon>Propionivibrio</taxon>
    </lineage>
</organism>
<dbReference type="Pfam" id="PF03358">
    <property type="entry name" value="FMN_red"/>
    <property type="match status" value="1"/>
</dbReference>
<sequence>MNVLDLRTLALPLYDGDLEAASGLPEGCLHLKQAIREHHALLVASPEYNGFFTPLLKNSIDWATRPQEGVPSPFPGKVAAIIAASPGALGGIRGLPALRILLSGIGVLVTPGQMSLPLAHKAFDEKGDLINPQQQKVLEGVVGELLRTVHTD</sequence>